<dbReference type="PANTHER" id="PTHR21363">
    <property type="entry name" value="PREPHENATE DEHYDROGENASE"/>
    <property type="match status" value="1"/>
</dbReference>
<dbReference type="GO" id="GO:0070403">
    <property type="term" value="F:NAD+ binding"/>
    <property type="evidence" value="ECO:0007669"/>
    <property type="project" value="InterPro"/>
</dbReference>
<organism evidence="5 6">
    <name type="scientific">Corynebacterium mendelii</name>
    <dbReference type="NCBI Taxonomy" id="2765362"/>
    <lineage>
        <taxon>Bacteria</taxon>
        <taxon>Bacillati</taxon>
        <taxon>Actinomycetota</taxon>
        <taxon>Actinomycetes</taxon>
        <taxon>Mycobacteriales</taxon>
        <taxon>Corynebacteriaceae</taxon>
        <taxon>Corynebacterium</taxon>
    </lineage>
</organism>
<dbReference type="InterPro" id="IPR008927">
    <property type="entry name" value="6-PGluconate_DH-like_C_sf"/>
</dbReference>
<dbReference type="PROSITE" id="PS51176">
    <property type="entry name" value="PDH_ADH"/>
    <property type="match status" value="1"/>
</dbReference>
<dbReference type="InterPro" id="IPR046825">
    <property type="entry name" value="PDH_C"/>
</dbReference>
<dbReference type="EMBL" id="JAFLEQ010000008">
    <property type="protein sequence ID" value="MBN9643715.1"/>
    <property type="molecule type" value="Genomic_DNA"/>
</dbReference>
<name>A0A939IWR9_9CORY</name>
<dbReference type="SUPFAM" id="SSF48179">
    <property type="entry name" value="6-phosphogluconate dehydrogenase C-terminal domain-like"/>
    <property type="match status" value="1"/>
</dbReference>
<evidence type="ECO:0000256" key="2">
    <source>
        <dbReference type="ARBA" id="ARBA00023002"/>
    </source>
</evidence>
<dbReference type="Gene3D" id="1.10.3660.10">
    <property type="entry name" value="6-phosphogluconate dehydrogenase C-terminal like domain"/>
    <property type="match status" value="1"/>
</dbReference>
<dbReference type="GO" id="GO:0006571">
    <property type="term" value="P:tyrosine biosynthetic process"/>
    <property type="evidence" value="ECO:0007669"/>
    <property type="project" value="InterPro"/>
</dbReference>
<dbReference type="AlphaFoldDB" id="A0A939IWR9"/>
<dbReference type="SUPFAM" id="SSF51735">
    <property type="entry name" value="NAD(P)-binding Rossmann-fold domains"/>
    <property type="match status" value="1"/>
</dbReference>
<dbReference type="Proteomes" id="UP000664332">
    <property type="component" value="Unassembled WGS sequence"/>
</dbReference>
<reference evidence="5" key="1">
    <citation type="submission" date="2021-03" db="EMBL/GenBank/DDBJ databases">
        <authorList>
            <person name="Sun Q."/>
        </authorList>
    </citation>
    <scope>NUCLEOTIDE SEQUENCE</scope>
    <source>
        <strain evidence="5">CCM 8862</strain>
    </source>
</reference>
<evidence type="ECO:0000313" key="6">
    <source>
        <dbReference type="Proteomes" id="UP000664332"/>
    </source>
</evidence>
<dbReference type="NCBIfam" id="NF005108">
    <property type="entry name" value="PRK06545.1-6"/>
    <property type="match status" value="1"/>
</dbReference>
<dbReference type="PANTHER" id="PTHR21363:SF0">
    <property type="entry name" value="PREPHENATE DEHYDROGENASE [NADP(+)]"/>
    <property type="match status" value="1"/>
</dbReference>
<dbReference type="Pfam" id="PF20463">
    <property type="entry name" value="PDH_C"/>
    <property type="match status" value="1"/>
</dbReference>
<evidence type="ECO:0000256" key="3">
    <source>
        <dbReference type="SAM" id="MobiDB-lite"/>
    </source>
</evidence>
<sequence>MKRDVCILGLGLIGGSLMKDLKAAGHPVFGFNRSPSGVKAAVGDGFSATDSLGEVLVEAEKRKALIVIATPMPAVAGLLDQIAQLAPSCGITDVVSVKKEVYRQVKQRGLEHRYVGGHPMAGTADSGWTAAQEGLFTNAAWVVGFDYAVECAGAPKGPLEKMSATTARIIDKADNPANINPGADNDTPPGATPTDPVPAEWIDLFTDVVAMAHIVGAQVIPATYDLHDSAVARISHLPHLLAESLAIVGDNGGALALSLAAGSFSDGTRVAGSHPSLVRAMCETNHEALLVALDEALSLLTDARANLAANKPSVEELTDAGYRSRIRWEARSQQGDSQRPILRLHPGAPGWVAQLRQAENLGARIEVF</sequence>
<evidence type="ECO:0000256" key="1">
    <source>
        <dbReference type="ARBA" id="ARBA00007964"/>
    </source>
</evidence>
<evidence type="ECO:0000259" key="4">
    <source>
        <dbReference type="PROSITE" id="PS51176"/>
    </source>
</evidence>
<keyword evidence="2 5" id="KW-0560">Oxidoreductase</keyword>
<proteinExistence type="inferred from homology"/>
<evidence type="ECO:0000313" key="5">
    <source>
        <dbReference type="EMBL" id="MBN9643715.1"/>
    </source>
</evidence>
<dbReference type="InterPro" id="IPR046826">
    <property type="entry name" value="PDH_N"/>
</dbReference>
<feature type="region of interest" description="Disordered" evidence="3">
    <location>
        <begin position="174"/>
        <end position="194"/>
    </location>
</feature>
<accession>A0A939IWR9</accession>
<dbReference type="InterPro" id="IPR050812">
    <property type="entry name" value="Preph/Arog_dehydrog"/>
</dbReference>
<dbReference type="InterPro" id="IPR036291">
    <property type="entry name" value="NAD(P)-bd_dom_sf"/>
</dbReference>
<dbReference type="GO" id="GO:0004665">
    <property type="term" value="F:prephenate dehydrogenase (NADP+) activity"/>
    <property type="evidence" value="ECO:0007669"/>
    <property type="project" value="InterPro"/>
</dbReference>
<dbReference type="Pfam" id="PF02153">
    <property type="entry name" value="PDH_N"/>
    <property type="match status" value="1"/>
</dbReference>
<comment type="caution">
    <text evidence="5">The sequence shown here is derived from an EMBL/GenBank/DDBJ whole genome shotgun (WGS) entry which is preliminary data.</text>
</comment>
<dbReference type="InterPro" id="IPR003099">
    <property type="entry name" value="Prephen_DH"/>
</dbReference>
<dbReference type="GO" id="GO:0008977">
    <property type="term" value="F:prephenate dehydrogenase (NAD+) activity"/>
    <property type="evidence" value="ECO:0007669"/>
    <property type="project" value="UniProtKB-EC"/>
</dbReference>
<comment type="similarity">
    <text evidence="1">Belongs to the prephenate/arogenate dehydrogenase family.</text>
</comment>
<feature type="domain" description="Prephenate/arogenate dehydrogenase" evidence="4">
    <location>
        <begin position="3"/>
        <end position="339"/>
    </location>
</feature>
<keyword evidence="6" id="KW-1185">Reference proteome</keyword>
<dbReference type="Gene3D" id="3.40.50.720">
    <property type="entry name" value="NAD(P)-binding Rossmann-like Domain"/>
    <property type="match status" value="1"/>
</dbReference>
<dbReference type="EC" id="1.3.1.12" evidence="5"/>
<protein>
    <submittedName>
        <fullName evidence="5">Prephenate dehydrogenase</fullName>
        <ecNumber evidence="5">1.3.1.12</ecNumber>
    </submittedName>
</protein>
<gene>
    <name evidence="5" type="ORF">JZY06_03615</name>
</gene>